<sequence length="65" mass="6650">MRFNRAGWRSFAPPSVLPDISPSSGEISGFGAPLIPATLKIGEGSGDGQSPPLRGRCPVGQRGAS</sequence>
<proteinExistence type="predicted"/>
<dbReference type="STRING" id="1297569.MESS2_1030197"/>
<evidence type="ECO:0000256" key="1">
    <source>
        <dbReference type="SAM" id="MobiDB-lite"/>
    </source>
</evidence>
<dbReference type="Proteomes" id="UP000012062">
    <property type="component" value="Unassembled WGS sequence"/>
</dbReference>
<protein>
    <submittedName>
        <fullName evidence="2">Uncharacterized protein</fullName>
    </submittedName>
</protein>
<dbReference type="AlphaFoldDB" id="M5EGI8"/>
<name>M5EGI8_9HYPH</name>
<accession>M5EGI8</accession>
<feature type="region of interest" description="Disordered" evidence="1">
    <location>
        <begin position="1"/>
        <end position="23"/>
    </location>
</feature>
<evidence type="ECO:0000313" key="2">
    <source>
        <dbReference type="EMBL" id="CCV03340.1"/>
    </source>
</evidence>
<organism evidence="2 3">
    <name type="scientific">Mesorhizobium metallidurans STM 2683</name>
    <dbReference type="NCBI Taxonomy" id="1297569"/>
    <lineage>
        <taxon>Bacteria</taxon>
        <taxon>Pseudomonadati</taxon>
        <taxon>Pseudomonadota</taxon>
        <taxon>Alphaproteobacteria</taxon>
        <taxon>Hyphomicrobiales</taxon>
        <taxon>Phyllobacteriaceae</taxon>
        <taxon>Mesorhizobium</taxon>
    </lineage>
</organism>
<feature type="region of interest" description="Disordered" evidence="1">
    <location>
        <begin position="39"/>
        <end position="65"/>
    </location>
</feature>
<evidence type="ECO:0000313" key="3">
    <source>
        <dbReference type="Proteomes" id="UP000012062"/>
    </source>
</evidence>
<gene>
    <name evidence="2" type="ORF">MESS2_1030197</name>
</gene>
<comment type="caution">
    <text evidence="2">The sequence shown here is derived from an EMBL/GenBank/DDBJ whole genome shotgun (WGS) entry which is preliminary data.</text>
</comment>
<dbReference type="EMBL" id="CAUM01000006">
    <property type="protein sequence ID" value="CCV03340.1"/>
    <property type="molecule type" value="Genomic_DNA"/>
</dbReference>
<keyword evidence="3" id="KW-1185">Reference proteome</keyword>
<reference evidence="2 3" key="1">
    <citation type="submission" date="2013-02" db="EMBL/GenBank/DDBJ databases">
        <authorList>
            <person name="Genoscope - CEA"/>
        </authorList>
    </citation>
    <scope>NUCLEOTIDE SEQUENCE [LARGE SCALE GENOMIC DNA]</scope>
    <source>
        <strain evidence="2 3">STM 2683</strain>
    </source>
</reference>